<dbReference type="STRING" id="27835.A0A0N4XUY6"/>
<dbReference type="WBParaSite" id="NBR_0000656201-mRNA-1">
    <property type="protein sequence ID" value="NBR_0000656201-mRNA-1"/>
    <property type="gene ID" value="NBR_0000656201"/>
</dbReference>
<evidence type="ECO:0000313" key="4">
    <source>
        <dbReference type="Proteomes" id="UP000271162"/>
    </source>
</evidence>
<feature type="compositionally biased region" description="Basic and acidic residues" evidence="1">
    <location>
        <begin position="514"/>
        <end position="527"/>
    </location>
</feature>
<proteinExistence type="predicted"/>
<keyword evidence="4" id="KW-1185">Reference proteome</keyword>
<dbReference type="OMA" id="PSICHND"/>
<feature type="compositionally biased region" description="Polar residues" evidence="1">
    <location>
        <begin position="163"/>
        <end position="175"/>
    </location>
</feature>
<feature type="chain" id="PRO_5043124854" evidence="2">
    <location>
        <begin position="18"/>
        <end position="581"/>
    </location>
</feature>
<evidence type="ECO:0000256" key="1">
    <source>
        <dbReference type="SAM" id="MobiDB-lite"/>
    </source>
</evidence>
<feature type="compositionally biased region" description="Basic and acidic residues" evidence="1">
    <location>
        <begin position="152"/>
        <end position="162"/>
    </location>
</feature>
<feature type="region of interest" description="Disordered" evidence="1">
    <location>
        <begin position="152"/>
        <end position="181"/>
    </location>
</feature>
<feature type="region of interest" description="Disordered" evidence="1">
    <location>
        <begin position="507"/>
        <end position="527"/>
    </location>
</feature>
<evidence type="ECO:0000256" key="2">
    <source>
        <dbReference type="SAM" id="SignalP"/>
    </source>
</evidence>
<protein>
    <submittedName>
        <fullName evidence="3 5">Uncharacterized protein</fullName>
    </submittedName>
</protein>
<sequence>MMIRLLLVFGFAAVIQTQIVPDCDTEFASLVIDLLQSEIDDPFKLSRIEAILSSCNKSKMQKMAEISVFLFGKGTPQGETMENIRRIDNTLKDEREKRLEQSRASIPKQLEKVFDIASGISMNGSLSGNEKVFSLSRAITNVPRKHRKEFERIFNEEADPSRNKSPSSVNTNTNMVPLPKGEPIKAITTMNNIDYKMEAQKSFPIEKDSETNSENGLSASESIPPSSIIRQNDTPQPSDARDQLFHARSVREPVRMGNPSVTYDYNGGGRLIDEMTKPIIATHGRPQSVGIGGSSSHSGMDDIDLLNSRNSLLSDAVRLLEKTIPLVRPPPTPHISALNNPTYIPQHELQTPDHVNQGSISELHGGSSSARNLLPARDEVINSVIRPANSHRKTADVSALGSYDTKLGRFATGVSTSIVLPPSTALPVKEMEDIVAPRNEHLRMRSPIHQQRPLYRTYPDHREGLFPETANQARYERPVANIPARADGTVTESKSWHGTDLLETDRLGSWPMGRFDKEEPQYPTPEPKRDTTIVIAALTPMPAFRPYIGPERFTGSHLAREIYNIRHNGRPRFVKIDLLNE</sequence>
<reference evidence="3 4" key="2">
    <citation type="submission" date="2018-11" db="EMBL/GenBank/DDBJ databases">
        <authorList>
            <consortium name="Pathogen Informatics"/>
        </authorList>
    </citation>
    <scope>NUCLEOTIDE SEQUENCE [LARGE SCALE GENOMIC DNA]</scope>
</reference>
<evidence type="ECO:0000313" key="3">
    <source>
        <dbReference type="EMBL" id="VDL70152.1"/>
    </source>
</evidence>
<dbReference type="AlphaFoldDB" id="A0A0N4XUY6"/>
<gene>
    <name evidence="3" type="ORF">NBR_LOCUS6563</name>
</gene>
<evidence type="ECO:0000313" key="5">
    <source>
        <dbReference type="WBParaSite" id="NBR_0000656201-mRNA-1"/>
    </source>
</evidence>
<feature type="region of interest" description="Disordered" evidence="1">
    <location>
        <begin position="206"/>
        <end position="240"/>
    </location>
</feature>
<name>A0A0N4XUY6_NIPBR</name>
<feature type="compositionally biased region" description="Polar residues" evidence="1">
    <location>
        <begin position="212"/>
        <end position="221"/>
    </location>
</feature>
<dbReference type="EMBL" id="UYSL01019810">
    <property type="protein sequence ID" value="VDL70152.1"/>
    <property type="molecule type" value="Genomic_DNA"/>
</dbReference>
<reference evidence="5" key="1">
    <citation type="submission" date="2017-02" db="UniProtKB">
        <authorList>
            <consortium name="WormBaseParasite"/>
        </authorList>
    </citation>
    <scope>IDENTIFICATION</scope>
</reference>
<organism evidence="5">
    <name type="scientific">Nippostrongylus brasiliensis</name>
    <name type="common">Rat hookworm</name>
    <dbReference type="NCBI Taxonomy" id="27835"/>
    <lineage>
        <taxon>Eukaryota</taxon>
        <taxon>Metazoa</taxon>
        <taxon>Ecdysozoa</taxon>
        <taxon>Nematoda</taxon>
        <taxon>Chromadorea</taxon>
        <taxon>Rhabditida</taxon>
        <taxon>Rhabditina</taxon>
        <taxon>Rhabditomorpha</taxon>
        <taxon>Strongyloidea</taxon>
        <taxon>Heligmosomidae</taxon>
        <taxon>Nippostrongylus</taxon>
    </lineage>
</organism>
<accession>A0A0N4XUY6</accession>
<dbReference type="Proteomes" id="UP000271162">
    <property type="component" value="Unassembled WGS sequence"/>
</dbReference>
<keyword evidence="2" id="KW-0732">Signal</keyword>
<feature type="signal peptide" evidence="2">
    <location>
        <begin position="1"/>
        <end position="17"/>
    </location>
</feature>